<dbReference type="PANTHER" id="PTHR43880:SF12">
    <property type="entry name" value="ALCOHOL DEHYDROGENASE CLASS-3"/>
    <property type="match status" value="1"/>
</dbReference>
<protein>
    <submittedName>
        <fullName evidence="7">NAD(P)-dependent alcohol dehydrogenase</fullName>
    </submittedName>
</protein>
<comment type="similarity">
    <text evidence="5">Belongs to the zinc-containing alcohol dehydrogenase family.</text>
</comment>
<dbReference type="CDD" id="cd08278">
    <property type="entry name" value="benzyl_alcohol_DH"/>
    <property type="match status" value="1"/>
</dbReference>
<dbReference type="InterPro" id="IPR020843">
    <property type="entry name" value="ER"/>
</dbReference>
<comment type="caution">
    <text evidence="7">The sequence shown here is derived from an EMBL/GenBank/DDBJ whole genome shotgun (WGS) entry which is preliminary data.</text>
</comment>
<evidence type="ECO:0000256" key="5">
    <source>
        <dbReference type="RuleBase" id="RU361277"/>
    </source>
</evidence>
<dbReference type="PANTHER" id="PTHR43880">
    <property type="entry name" value="ALCOHOL DEHYDROGENASE"/>
    <property type="match status" value="1"/>
</dbReference>
<organism evidence="7 8">
    <name type="scientific">Ferviditalea candida</name>
    <dbReference type="NCBI Taxonomy" id="3108399"/>
    <lineage>
        <taxon>Bacteria</taxon>
        <taxon>Bacillati</taxon>
        <taxon>Bacillota</taxon>
        <taxon>Bacilli</taxon>
        <taxon>Bacillales</taxon>
        <taxon>Paenibacillaceae</taxon>
        <taxon>Ferviditalea</taxon>
    </lineage>
</organism>
<dbReference type="PROSITE" id="PS00059">
    <property type="entry name" value="ADH_ZINC"/>
    <property type="match status" value="1"/>
</dbReference>
<keyword evidence="8" id="KW-1185">Reference proteome</keyword>
<dbReference type="SUPFAM" id="SSF50129">
    <property type="entry name" value="GroES-like"/>
    <property type="match status" value="1"/>
</dbReference>
<evidence type="ECO:0000256" key="1">
    <source>
        <dbReference type="ARBA" id="ARBA00022723"/>
    </source>
</evidence>
<dbReference type="InterPro" id="IPR036291">
    <property type="entry name" value="NAD(P)-bd_dom_sf"/>
</dbReference>
<keyword evidence="2 5" id="KW-0862">Zinc</keyword>
<dbReference type="EMBL" id="JAYJLD010000008">
    <property type="protein sequence ID" value="MEB3101541.1"/>
    <property type="molecule type" value="Genomic_DNA"/>
</dbReference>
<dbReference type="InterPro" id="IPR013154">
    <property type="entry name" value="ADH-like_N"/>
</dbReference>
<dbReference type="InterPro" id="IPR002328">
    <property type="entry name" value="ADH_Zn_CS"/>
</dbReference>
<dbReference type="SMART" id="SM00829">
    <property type="entry name" value="PKS_ER"/>
    <property type="match status" value="1"/>
</dbReference>
<keyword evidence="3" id="KW-0560">Oxidoreductase</keyword>
<dbReference type="Proteomes" id="UP001310386">
    <property type="component" value="Unassembled WGS sequence"/>
</dbReference>
<dbReference type="InterPro" id="IPR013149">
    <property type="entry name" value="ADH-like_C"/>
</dbReference>
<comment type="cofactor">
    <cofactor evidence="5">
        <name>Zn(2+)</name>
        <dbReference type="ChEBI" id="CHEBI:29105"/>
    </cofactor>
</comment>
<evidence type="ECO:0000256" key="4">
    <source>
        <dbReference type="ARBA" id="ARBA00023027"/>
    </source>
</evidence>
<evidence type="ECO:0000313" key="8">
    <source>
        <dbReference type="Proteomes" id="UP001310386"/>
    </source>
</evidence>
<dbReference type="Pfam" id="PF08240">
    <property type="entry name" value="ADH_N"/>
    <property type="match status" value="1"/>
</dbReference>
<accession>A0ABU5ZJP6</accession>
<sequence>MQIKAAIVREKGALFEIQNVRLDPPKEHEVLVRIAASGICHTDLSVRDQSKPVPLPAVLGHEGSGIVEKVGEGVTSVEPGDHVVLSASSCGMCKACRAGRPYACSRAYQLNFAGKMPDGSHRLHNGSESVSHFFGQSSFAAYSVVNERNLVKVDKAIPIELLGPLGCGVQTGCGAVFNKLKPPVGSTLAVFGCGTVGLSAVMAARISGCSRIIAVDIHENRLRLATELGATDTVNARDRDPVRAIIDLTNGGVDCSLDTSGQPGVLRQAADCLSMSGTAVLIGGTPLGTQVSLDMNHMLYDRTVTGCIQGNSVPQNFIPQLIEMYGKGWLPFDKLMKMYDFEDLNQAVHDMETGATIKPVLVMPGFQIPPHLE</sequence>
<keyword evidence="4" id="KW-0520">NAD</keyword>
<evidence type="ECO:0000256" key="3">
    <source>
        <dbReference type="ARBA" id="ARBA00023002"/>
    </source>
</evidence>
<dbReference type="Gene3D" id="3.90.180.10">
    <property type="entry name" value="Medium-chain alcohol dehydrogenases, catalytic domain"/>
    <property type="match status" value="1"/>
</dbReference>
<dbReference type="Gene3D" id="3.40.50.720">
    <property type="entry name" value="NAD(P)-binding Rossmann-like Domain"/>
    <property type="match status" value="1"/>
</dbReference>
<dbReference type="Pfam" id="PF00107">
    <property type="entry name" value="ADH_zinc_N"/>
    <property type="match status" value="1"/>
</dbReference>
<dbReference type="InterPro" id="IPR011032">
    <property type="entry name" value="GroES-like_sf"/>
</dbReference>
<dbReference type="RefSeq" id="WP_371753658.1">
    <property type="nucleotide sequence ID" value="NZ_JAYJLD010000008.1"/>
</dbReference>
<keyword evidence="1 5" id="KW-0479">Metal-binding</keyword>
<evidence type="ECO:0000256" key="2">
    <source>
        <dbReference type="ARBA" id="ARBA00022833"/>
    </source>
</evidence>
<dbReference type="SUPFAM" id="SSF51735">
    <property type="entry name" value="NAD(P)-binding Rossmann-fold domains"/>
    <property type="match status" value="1"/>
</dbReference>
<feature type="domain" description="Enoyl reductase (ER)" evidence="6">
    <location>
        <begin position="12"/>
        <end position="361"/>
    </location>
</feature>
<name>A0ABU5ZJP6_9BACL</name>
<proteinExistence type="inferred from homology"/>
<reference evidence="7" key="1">
    <citation type="submission" date="2023-12" db="EMBL/GenBank/DDBJ databases">
        <title>Fervidustalea candida gen. nov., sp. nov., a novel member of the family Paenibacillaceae isolated from a geothermal area.</title>
        <authorList>
            <person name="Li W.-J."/>
            <person name="Jiao J.-Y."/>
            <person name="Chen Y."/>
        </authorList>
    </citation>
    <scope>NUCLEOTIDE SEQUENCE</scope>
    <source>
        <strain evidence="7">SYSU GA230002</strain>
    </source>
</reference>
<gene>
    <name evidence="7" type="ORF">VF724_07685</name>
</gene>
<evidence type="ECO:0000313" key="7">
    <source>
        <dbReference type="EMBL" id="MEB3101541.1"/>
    </source>
</evidence>
<evidence type="ECO:0000259" key="6">
    <source>
        <dbReference type="SMART" id="SM00829"/>
    </source>
</evidence>